<protein>
    <recommendedName>
        <fullName evidence="6">Enoyl-CoA hydratase/isomerase family protein</fullName>
    </recommendedName>
</protein>
<dbReference type="Pfam" id="PF00378">
    <property type="entry name" value="ECH_1"/>
    <property type="match status" value="1"/>
</dbReference>
<dbReference type="PROSITE" id="PS00166">
    <property type="entry name" value="ENOYL_COA_HYDRATASE"/>
    <property type="match status" value="1"/>
</dbReference>
<dbReference type="EMBL" id="BAABAT010000055">
    <property type="protein sequence ID" value="GAA4262808.1"/>
    <property type="molecule type" value="Genomic_DNA"/>
</dbReference>
<feature type="compositionally biased region" description="Basic residues" evidence="3">
    <location>
        <begin position="195"/>
        <end position="204"/>
    </location>
</feature>
<accession>A0ABP8DS38</accession>
<dbReference type="CDD" id="cd06558">
    <property type="entry name" value="crotonase-like"/>
    <property type="match status" value="1"/>
</dbReference>
<dbReference type="InterPro" id="IPR029045">
    <property type="entry name" value="ClpP/crotonase-like_dom_sf"/>
</dbReference>
<comment type="similarity">
    <text evidence="1 2">Belongs to the enoyl-CoA hydratase/isomerase family.</text>
</comment>
<comment type="caution">
    <text evidence="4">The sequence shown here is derived from an EMBL/GenBank/DDBJ whole genome shotgun (WGS) entry which is preliminary data.</text>
</comment>
<evidence type="ECO:0000313" key="5">
    <source>
        <dbReference type="Proteomes" id="UP001500620"/>
    </source>
</evidence>
<dbReference type="InterPro" id="IPR001753">
    <property type="entry name" value="Enoyl-CoA_hydra/iso"/>
</dbReference>
<feature type="compositionally biased region" description="Polar residues" evidence="3">
    <location>
        <begin position="238"/>
        <end position="248"/>
    </location>
</feature>
<dbReference type="Proteomes" id="UP001500620">
    <property type="component" value="Unassembled WGS sequence"/>
</dbReference>
<name>A0ABP8DS38_9ACTN</name>
<keyword evidence="5" id="KW-1185">Reference proteome</keyword>
<dbReference type="PANTHER" id="PTHR11941">
    <property type="entry name" value="ENOYL-COA HYDRATASE-RELATED"/>
    <property type="match status" value="1"/>
</dbReference>
<evidence type="ECO:0000256" key="1">
    <source>
        <dbReference type="ARBA" id="ARBA00005254"/>
    </source>
</evidence>
<organism evidence="4 5">
    <name type="scientific">Dactylosporangium darangshiense</name>
    <dbReference type="NCBI Taxonomy" id="579108"/>
    <lineage>
        <taxon>Bacteria</taxon>
        <taxon>Bacillati</taxon>
        <taxon>Actinomycetota</taxon>
        <taxon>Actinomycetes</taxon>
        <taxon>Micromonosporales</taxon>
        <taxon>Micromonosporaceae</taxon>
        <taxon>Dactylosporangium</taxon>
    </lineage>
</organism>
<dbReference type="PANTHER" id="PTHR11941:SF54">
    <property type="entry name" value="ENOYL-COA HYDRATASE, MITOCHONDRIAL"/>
    <property type="match status" value="1"/>
</dbReference>
<reference evidence="5" key="1">
    <citation type="journal article" date="2019" name="Int. J. Syst. Evol. Microbiol.">
        <title>The Global Catalogue of Microorganisms (GCM) 10K type strain sequencing project: providing services to taxonomists for standard genome sequencing and annotation.</title>
        <authorList>
            <consortium name="The Broad Institute Genomics Platform"/>
            <consortium name="The Broad Institute Genome Sequencing Center for Infectious Disease"/>
            <person name="Wu L."/>
            <person name="Ma J."/>
        </authorList>
    </citation>
    <scope>NUCLEOTIDE SEQUENCE [LARGE SCALE GENOMIC DNA]</scope>
    <source>
        <strain evidence="5">JCM 17441</strain>
    </source>
</reference>
<dbReference type="RefSeq" id="WP_345140763.1">
    <property type="nucleotide sequence ID" value="NZ_BAABAT010000055.1"/>
</dbReference>
<feature type="compositionally biased region" description="Basic and acidic residues" evidence="3">
    <location>
        <begin position="273"/>
        <end position="285"/>
    </location>
</feature>
<evidence type="ECO:0008006" key="6">
    <source>
        <dbReference type="Google" id="ProtNLM"/>
    </source>
</evidence>
<feature type="region of interest" description="Disordered" evidence="3">
    <location>
        <begin position="184"/>
        <end position="285"/>
    </location>
</feature>
<evidence type="ECO:0000313" key="4">
    <source>
        <dbReference type="EMBL" id="GAA4262808.1"/>
    </source>
</evidence>
<evidence type="ECO:0000256" key="2">
    <source>
        <dbReference type="RuleBase" id="RU003707"/>
    </source>
</evidence>
<proteinExistence type="inferred from homology"/>
<evidence type="ECO:0000256" key="3">
    <source>
        <dbReference type="SAM" id="MobiDB-lite"/>
    </source>
</evidence>
<feature type="compositionally biased region" description="Basic residues" evidence="3">
    <location>
        <begin position="217"/>
        <end position="227"/>
    </location>
</feature>
<dbReference type="InterPro" id="IPR018376">
    <property type="entry name" value="Enoyl-CoA_hyd/isom_CS"/>
</dbReference>
<gene>
    <name evidence="4" type="ORF">GCM10022255_101650</name>
</gene>
<feature type="compositionally biased region" description="Basic and acidic residues" evidence="3">
    <location>
        <begin position="184"/>
        <end position="194"/>
    </location>
</feature>
<dbReference type="SUPFAM" id="SSF52096">
    <property type="entry name" value="ClpP/crotonase"/>
    <property type="match status" value="1"/>
</dbReference>
<dbReference type="Gene3D" id="3.90.226.10">
    <property type="entry name" value="2-enoyl-CoA Hydratase, Chain A, domain 1"/>
    <property type="match status" value="1"/>
</dbReference>
<sequence>MGVEDSVMTQAYRTLRVGRSDKGVLSVVIDAPPMNLIGPELVRDLVVLLGRLESDEDIRVVVLESADPEYFVPHVDLIKVAEYTAEAAKAGGPDDASLGMLWRKLGELPVVTLAKLRGRARGAGSELALACHMRFARENAVLGQSEVGFGAPPGAGAVQHLGRLLGRGRAMEVTRRLRVRVDRYAADARPDPPRQARHQRRGRRAAIDHRGSGHGRGGGRHRRPRRHRVDEGDRPSRRSSTPTCTARSSPAAAFAVSCSSVTDAARRAAPPAERTRTSRIETREGKRPAWVNGVLRGSARAR</sequence>